<evidence type="ECO:0000313" key="2">
    <source>
        <dbReference type="EMBL" id="EOY50832.1"/>
    </source>
</evidence>
<protein>
    <submittedName>
        <fullName evidence="2">Uncharacterized protein</fullName>
    </submittedName>
</protein>
<dbReference type="EMBL" id="CM001889">
    <property type="protein sequence ID" value="EOY50832.1"/>
    <property type="molecule type" value="Genomic_DNA"/>
</dbReference>
<gene>
    <name evidence="2" type="ORF">SLI_6125</name>
</gene>
<dbReference type="Proteomes" id="UP000014062">
    <property type="component" value="Chromosome"/>
</dbReference>
<dbReference type="AlphaFoldDB" id="A0A7U9DVD1"/>
<evidence type="ECO:0000313" key="3">
    <source>
        <dbReference type="Proteomes" id="UP000014062"/>
    </source>
</evidence>
<reference evidence="3" key="1">
    <citation type="journal article" date="2013" name="Genome Biol. Evol.">
        <title>The genome sequence of Streptomyces lividans 66 reveals a novel tRNA-dependent peptide biosynthetic system within a metal-related genomic island.</title>
        <authorList>
            <person name="Cruz-Morales P."/>
            <person name="Vijgenboom E."/>
            <person name="Iruegas-Bocardo F."/>
            <person name="Girard G."/>
            <person name="Yanez-Guerra L.A."/>
            <person name="Ramos-Aboites H.E."/>
            <person name="Pernodet J.L."/>
            <person name="Anne J."/>
            <person name="van Wezel G.P."/>
            <person name="Barona-Gomez F."/>
        </authorList>
    </citation>
    <scope>NUCLEOTIDE SEQUENCE [LARGE SCALE GENOMIC DNA]</scope>
    <source>
        <strain evidence="3">1326</strain>
    </source>
</reference>
<feature type="compositionally biased region" description="Basic residues" evidence="1">
    <location>
        <begin position="13"/>
        <end position="22"/>
    </location>
</feature>
<proteinExistence type="predicted"/>
<name>A0A7U9DVD1_STRLI</name>
<sequence length="49" mass="5183">MFGHMLYCPGRRAAPRARARPKHAPDPGAGAEARRSGSGRTARGGPRRG</sequence>
<organism evidence="2 3">
    <name type="scientific">Streptomyces lividans 1326</name>
    <dbReference type="NCBI Taxonomy" id="1200984"/>
    <lineage>
        <taxon>Bacteria</taxon>
        <taxon>Bacillati</taxon>
        <taxon>Actinomycetota</taxon>
        <taxon>Actinomycetes</taxon>
        <taxon>Kitasatosporales</taxon>
        <taxon>Streptomycetaceae</taxon>
        <taxon>Streptomyces</taxon>
    </lineage>
</organism>
<feature type="region of interest" description="Disordered" evidence="1">
    <location>
        <begin position="1"/>
        <end position="49"/>
    </location>
</feature>
<feature type="compositionally biased region" description="Low complexity" evidence="1">
    <location>
        <begin position="26"/>
        <end position="49"/>
    </location>
</feature>
<accession>A0A7U9DVD1</accession>
<evidence type="ECO:0000256" key="1">
    <source>
        <dbReference type="SAM" id="MobiDB-lite"/>
    </source>
</evidence>